<dbReference type="SMART" id="SM00086">
    <property type="entry name" value="PAC"/>
    <property type="match status" value="1"/>
</dbReference>
<dbReference type="PANTHER" id="PTHR32089:SF112">
    <property type="entry name" value="LYSOZYME-LIKE PROTEIN-RELATED"/>
    <property type="match status" value="1"/>
</dbReference>
<dbReference type="GO" id="GO:0016020">
    <property type="term" value="C:membrane"/>
    <property type="evidence" value="ECO:0007669"/>
    <property type="project" value="InterPro"/>
</dbReference>
<comment type="caution">
    <text evidence="8">The sequence shown here is derived from an EMBL/GenBank/DDBJ whole genome shotgun (WGS) entry which is preliminary data.</text>
</comment>
<reference evidence="8 9" key="1">
    <citation type="submission" date="2020-08" db="EMBL/GenBank/DDBJ databases">
        <title>Genomic Encyclopedia of Type Strains, Phase IV (KMG-IV): sequencing the most valuable type-strain genomes for metagenomic binning, comparative biology and taxonomic classification.</title>
        <authorList>
            <person name="Goeker M."/>
        </authorList>
    </citation>
    <scope>NUCLEOTIDE SEQUENCE [LARGE SCALE GENOMIC DNA]</scope>
    <source>
        <strain evidence="8 9">DSM 12141</strain>
    </source>
</reference>
<protein>
    <submittedName>
        <fullName evidence="8">PAS domain S-box-containing protein</fullName>
    </submittedName>
</protein>
<dbReference type="RefSeq" id="WP_280528017.1">
    <property type="nucleotide sequence ID" value="NZ_JACHIB010000005.1"/>
</dbReference>
<dbReference type="Pfam" id="PF08447">
    <property type="entry name" value="PAS_3"/>
    <property type="match status" value="1"/>
</dbReference>
<dbReference type="PROSITE" id="PS50111">
    <property type="entry name" value="CHEMOTAXIS_TRANSDUC_2"/>
    <property type="match status" value="1"/>
</dbReference>
<dbReference type="Gene3D" id="3.30.450.20">
    <property type="entry name" value="PAS domain"/>
    <property type="match status" value="1"/>
</dbReference>
<dbReference type="Pfam" id="PF00015">
    <property type="entry name" value="MCPsignal"/>
    <property type="match status" value="1"/>
</dbReference>
<dbReference type="PROSITE" id="PS50113">
    <property type="entry name" value="PAC"/>
    <property type="match status" value="1"/>
</dbReference>
<dbReference type="InterPro" id="IPR004090">
    <property type="entry name" value="Chemotax_Me-accpt_rcpt"/>
</dbReference>
<dbReference type="InterPro" id="IPR013655">
    <property type="entry name" value="PAS_fold_3"/>
</dbReference>
<evidence type="ECO:0000259" key="5">
    <source>
        <dbReference type="PROSITE" id="PS50111"/>
    </source>
</evidence>
<evidence type="ECO:0000313" key="8">
    <source>
        <dbReference type="EMBL" id="MBB6083123.1"/>
    </source>
</evidence>
<evidence type="ECO:0000256" key="1">
    <source>
        <dbReference type="ARBA" id="ARBA00023224"/>
    </source>
</evidence>
<gene>
    <name evidence="8" type="ORF">HNR28_001158</name>
</gene>
<dbReference type="CDD" id="cd00130">
    <property type="entry name" value="PAS"/>
    <property type="match status" value="1"/>
</dbReference>
<evidence type="ECO:0000256" key="4">
    <source>
        <dbReference type="SAM" id="Coils"/>
    </source>
</evidence>
<dbReference type="PROSITE" id="PS50112">
    <property type="entry name" value="PAS"/>
    <property type="match status" value="1"/>
</dbReference>
<comment type="similarity">
    <text evidence="2">Belongs to the methyl-accepting chemotaxis (MCP) protein family.</text>
</comment>
<feature type="domain" description="Methyl-accepting transducer" evidence="5">
    <location>
        <begin position="263"/>
        <end position="336"/>
    </location>
</feature>
<dbReference type="InterPro" id="IPR000700">
    <property type="entry name" value="PAS-assoc_C"/>
</dbReference>
<evidence type="ECO:0000259" key="6">
    <source>
        <dbReference type="PROSITE" id="PS50112"/>
    </source>
</evidence>
<dbReference type="InterPro" id="IPR000014">
    <property type="entry name" value="PAS"/>
</dbReference>
<name>A0A7W9TLV5_CASDE</name>
<dbReference type="NCBIfam" id="TIGR00229">
    <property type="entry name" value="sensory_box"/>
    <property type="match status" value="1"/>
</dbReference>
<dbReference type="Proteomes" id="UP000541136">
    <property type="component" value="Unassembled WGS sequence"/>
</dbReference>
<evidence type="ECO:0000256" key="2">
    <source>
        <dbReference type="ARBA" id="ARBA00029447"/>
    </source>
</evidence>
<evidence type="ECO:0000313" key="9">
    <source>
        <dbReference type="Proteomes" id="UP000541136"/>
    </source>
</evidence>
<feature type="domain" description="PAC" evidence="7">
    <location>
        <begin position="211"/>
        <end position="263"/>
    </location>
</feature>
<feature type="coiled-coil region" evidence="4">
    <location>
        <begin position="106"/>
        <end position="135"/>
    </location>
</feature>
<keyword evidence="4" id="KW-0175">Coiled coil</keyword>
<dbReference type="PRINTS" id="PR00260">
    <property type="entry name" value="CHEMTRNSDUCR"/>
</dbReference>
<dbReference type="SUPFAM" id="SSF55785">
    <property type="entry name" value="PYP-like sensor domain (PAS domain)"/>
    <property type="match status" value="1"/>
</dbReference>
<organism evidence="8 9">
    <name type="scientific">Castellaniella defragrans</name>
    <name type="common">Alcaligenes defragrans</name>
    <dbReference type="NCBI Taxonomy" id="75697"/>
    <lineage>
        <taxon>Bacteria</taxon>
        <taxon>Pseudomonadati</taxon>
        <taxon>Pseudomonadota</taxon>
        <taxon>Betaproteobacteria</taxon>
        <taxon>Burkholderiales</taxon>
        <taxon>Alcaligenaceae</taxon>
        <taxon>Castellaniella</taxon>
    </lineage>
</organism>
<proteinExistence type="inferred from homology"/>
<dbReference type="Gene3D" id="1.10.287.950">
    <property type="entry name" value="Methyl-accepting chemotaxis protein"/>
    <property type="match status" value="1"/>
</dbReference>
<dbReference type="InterPro" id="IPR035965">
    <property type="entry name" value="PAS-like_dom_sf"/>
</dbReference>
<dbReference type="GO" id="GO:0006935">
    <property type="term" value="P:chemotaxis"/>
    <property type="evidence" value="ECO:0007669"/>
    <property type="project" value="InterPro"/>
</dbReference>
<accession>A0A7W9TLV5</accession>
<keyword evidence="1 3" id="KW-0807">Transducer</keyword>
<dbReference type="GO" id="GO:0007165">
    <property type="term" value="P:signal transduction"/>
    <property type="evidence" value="ECO:0007669"/>
    <property type="project" value="UniProtKB-KW"/>
</dbReference>
<dbReference type="AlphaFoldDB" id="A0A7W9TLV5"/>
<dbReference type="InterPro" id="IPR001610">
    <property type="entry name" value="PAC"/>
</dbReference>
<sequence length="336" mass="37586">MLRDRMRRDLCDGIALSIETIMNEGPGPAPDPDGGLDRLACYPRLHGALKKLRAQWQGISRAFGSAVGEAAPAGTEGAVDFVRVVEGLRASARREIQSREALELEIRRLGDAALSQQAEIERLQARNAMAELMRQTLTEGCYELAIIGGDIDHPENELRWSDQFRNLIGYTREEFTDSWDDYQRIVNPEDYERLIQAIQDYVARADWSDAYTIEYRMRHKTRGDVWYRERGKGFVDAGGKLRYLIGAVRDISDEKRAACLHDEAISSVQEKHGRISQVIDVIKNISDQTNLLAINAAIEAARAGQAGRGFSVVAREIKTLAAESVDAARTIQKLLT</sequence>
<dbReference type="InterPro" id="IPR004089">
    <property type="entry name" value="MCPsignal_dom"/>
</dbReference>
<dbReference type="SUPFAM" id="SSF58104">
    <property type="entry name" value="Methyl-accepting chemotaxis protein (MCP) signaling domain"/>
    <property type="match status" value="1"/>
</dbReference>
<dbReference type="GO" id="GO:0004888">
    <property type="term" value="F:transmembrane signaling receptor activity"/>
    <property type="evidence" value="ECO:0007669"/>
    <property type="project" value="InterPro"/>
</dbReference>
<evidence type="ECO:0000256" key="3">
    <source>
        <dbReference type="PROSITE-ProRule" id="PRU00284"/>
    </source>
</evidence>
<dbReference type="EMBL" id="JACHIB010000005">
    <property type="protein sequence ID" value="MBB6083123.1"/>
    <property type="molecule type" value="Genomic_DNA"/>
</dbReference>
<dbReference type="PANTHER" id="PTHR32089">
    <property type="entry name" value="METHYL-ACCEPTING CHEMOTAXIS PROTEIN MCPB"/>
    <property type="match status" value="1"/>
</dbReference>
<feature type="domain" description="PAS" evidence="6">
    <location>
        <begin position="160"/>
        <end position="205"/>
    </location>
</feature>
<evidence type="ECO:0000259" key="7">
    <source>
        <dbReference type="PROSITE" id="PS50113"/>
    </source>
</evidence>